<keyword evidence="2 4" id="KW-0694">RNA-binding</keyword>
<accession>A0ABX3A282</accession>
<dbReference type="PROSITE" id="PS50889">
    <property type="entry name" value="S4"/>
    <property type="match status" value="1"/>
</dbReference>
<keyword evidence="3 4" id="KW-0238">DNA-binding</keyword>
<proteinExistence type="inferred from homology"/>
<gene>
    <name evidence="7" type="ORF">BGC07_07185</name>
</gene>
<feature type="region of interest" description="Disordered" evidence="5">
    <location>
        <begin position="106"/>
        <end position="130"/>
    </location>
</feature>
<evidence type="ECO:0000259" key="6">
    <source>
        <dbReference type="SMART" id="SM00363"/>
    </source>
</evidence>
<reference evidence="7 8" key="1">
    <citation type="submission" date="2016-08" db="EMBL/GenBank/DDBJ databases">
        <title>Draft genome sequence of Candidatus Piscirickettsia litoralis, from seawater.</title>
        <authorList>
            <person name="Wan X."/>
            <person name="Lee A.J."/>
            <person name="Hou S."/>
            <person name="Donachie S.P."/>
        </authorList>
    </citation>
    <scope>NUCLEOTIDE SEQUENCE [LARGE SCALE GENOMIC DNA]</scope>
    <source>
        <strain evidence="7 8">Y2</strain>
    </source>
</reference>
<dbReference type="CDD" id="cd00165">
    <property type="entry name" value="S4"/>
    <property type="match status" value="1"/>
</dbReference>
<dbReference type="Gene3D" id="3.10.290.10">
    <property type="entry name" value="RNA-binding S4 domain"/>
    <property type="match status" value="1"/>
</dbReference>
<evidence type="ECO:0000256" key="1">
    <source>
        <dbReference type="ARBA" id="ARBA00008396"/>
    </source>
</evidence>
<name>A0ABX3A282_9GAMM</name>
<dbReference type="Pfam" id="PF01479">
    <property type="entry name" value="S4"/>
    <property type="match status" value="1"/>
</dbReference>
<dbReference type="SUPFAM" id="SSF55174">
    <property type="entry name" value="Alpha-L RNA-binding motif"/>
    <property type="match status" value="1"/>
</dbReference>
<evidence type="ECO:0000313" key="7">
    <source>
        <dbReference type="EMBL" id="ODN42744.1"/>
    </source>
</evidence>
<organism evidence="7 8">
    <name type="scientific">Piscirickettsia litoralis</name>
    <dbReference type="NCBI Taxonomy" id="1891921"/>
    <lineage>
        <taxon>Bacteria</taxon>
        <taxon>Pseudomonadati</taxon>
        <taxon>Pseudomonadota</taxon>
        <taxon>Gammaproteobacteria</taxon>
        <taxon>Thiotrichales</taxon>
        <taxon>Piscirickettsiaceae</taxon>
        <taxon>Piscirickettsia</taxon>
    </lineage>
</organism>
<evidence type="ECO:0000256" key="3">
    <source>
        <dbReference type="ARBA" id="ARBA00023125"/>
    </source>
</evidence>
<dbReference type="SMART" id="SM00363">
    <property type="entry name" value="S4"/>
    <property type="match status" value="1"/>
</dbReference>
<dbReference type="Proteomes" id="UP000094329">
    <property type="component" value="Unassembled WGS sequence"/>
</dbReference>
<dbReference type="RefSeq" id="WP_069312542.1">
    <property type="nucleotide sequence ID" value="NZ_MDTU01000001.1"/>
</dbReference>
<sequence length="130" mass="14901">MTQEVTETVRLDKWLWAARFFKTRALAKTAIEGGKVHCNGQRIKPSHKAIVGAILVIRQGFAEKTVIIQALSSQRRGAKEAVLLYQETQESQKLREKQLAERKALGQIAHEGRPDKKQRRQLIDFNRKNL</sequence>
<evidence type="ECO:0000256" key="4">
    <source>
        <dbReference type="PIRNR" id="PIRNR016821"/>
    </source>
</evidence>
<dbReference type="PIRSF" id="PIRSF016821">
    <property type="entry name" value="HSP15"/>
    <property type="match status" value="1"/>
</dbReference>
<dbReference type="InterPro" id="IPR025708">
    <property type="entry name" value="HSP15"/>
</dbReference>
<protein>
    <recommendedName>
        <fullName evidence="4">Heat shock protein 15</fullName>
    </recommendedName>
</protein>
<dbReference type="InterPro" id="IPR036986">
    <property type="entry name" value="S4_RNA-bd_sf"/>
</dbReference>
<comment type="caution">
    <text evidence="7">The sequence shown here is derived from an EMBL/GenBank/DDBJ whole genome shotgun (WGS) entry which is preliminary data.</text>
</comment>
<keyword evidence="8" id="KW-1185">Reference proteome</keyword>
<dbReference type="EMBL" id="MDTU01000001">
    <property type="protein sequence ID" value="ODN42744.1"/>
    <property type="molecule type" value="Genomic_DNA"/>
</dbReference>
<comment type="similarity">
    <text evidence="1 4">Belongs to the HSP15 family.</text>
</comment>
<evidence type="ECO:0000313" key="8">
    <source>
        <dbReference type="Proteomes" id="UP000094329"/>
    </source>
</evidence>
<evidence type="ECO:0000256" key="2">
    <source>
        <dbReference type="ARBA" id="ARBA00022884"/>
    </source>
</evidence>
<feature type="domain" description="RNA-binding S4" evidence="6">
    <location>
        <begin position="9"/>
        <end position="72"/>
    </location>
</feature>
<dbReference type="InterPro" id="IPR002942">
    <property type="entry name" value="S4_RNA-bd"/>
</dbReference>
<evidence type="ECO:0000256" key="5">
    <source>
        <dbReference type="SAM" id="MobiDB-lite"/>
    </source>
</evidence>